<evidence type="ECO:0000313" key="5">
    <source>
        <dbReference type="EMBL" id="CAF3593420.1"/>
    </source>
</evidence>
<gene>
    <name evidence="5" type="ORF">FME351_LOCUS21573</name>
    <name evidence="3" type="ORF">GRG538_LOCUS16432</name>
    <name evidence="6" type="ORF">HFQ381_LOCUS3088</name>
    <name evidence="4" type="ORF">KIK155_LOCUS18267</name>
    <name evidence="2" type="ORF">LUA448_LOCUS7276</name>
    <name evidence="8" type="ORF">TOA249_LOCUS6259</name>
    <name evidence="7" type="ORF">TSG867_LOCUS7094</name>
</gene>
<evidence type="ECO:0000313" key="9">
    <source>
        <dbReference type="Proteomes" id="UP000663833"/>
    </source>
</evidence>
<evidence type="ECO:0000313" key="6">
    <source>
        <dbReference type="EMBL" id="CAF4131309.1"/>
    </source>
</evidence>
<sequence>MVDVLYRSSMNVSPHPVIFPSTNHRRFRTKDHSPMFFDAAPIAVNNKIKAIQARKTPLTLLSSDHDHTDIRQLNFGYNGGVTTSRTDFSVLTAERLVDRSKDIRLDRYSKRQNARQSVLSTTSIAQQSSVWPKYQVTSVGNKRNHIQSNSITNTPPAVRSIKNKSSPGGKMPDINRRRSRQPLAERANTLTPVEPQKKSILKTRPSQVKMHSSLDRINNNTNHNHFTTYETEEDDDENILLANEENTNIVMDEEFERYLQAALIKCADWLIKYVFNPTVDDINV</sequence>
<protein>
    <submittedName>
        <fullName evidence="2">Uncharacterized protein</fullName>
    </submittedName>
</protein>
<evidence type="ECO:0000256" key="1">
    <source>
        <dbReference type="SAM" id="MobiDB-lite"/>
    </source>
</evidence>
<dbReference type="EMBL" id="CAJNYU010002709">
    <property type="protein sequence ID" value="CAF3593420.1"/>
    <property type="molecule type" value="Genomic_DNA"/>
</dbReference>
<accession>A0A817SG18</accession>
<dbReference type="Proteomes" id="UP000663862">
    <property type="component" value="Unassembled WGS sequence"/>
</dbReference>
<reference evidence="2" key="1">
    <citation type="submission" date="2021-02" db="EMBL/GenBank/DDBJ databases">
        <authorList>
            <person name="Nowell W R."/>
        </authorList>
    </citation>
    <scope>NUCLEOTIDE SEQUENCE</scope>
</reference>
<dbReference type="AlphaFoldDB" id="A0A817SG18"/>
<dbReference type="Proteomes" id="UP000663851">
    <property type="component" value="Unassembled WGS sequence"/>
</dbReference>
<dbReference type="EMBL" id="CAJOBS010000262">
    <property type="protein sequence ID" value="CAF4537934.1"/>
    <property type="molecule type" value="Genomic_DNA"/>
</dbReference>
<evidence type="ECO:0000313" key="2">
    <source>
        <dbReference type="EMBL" id="CAF3291638.1"/>
    </source>
</evidence>
<dbReference type="Proteomes" id="UP000663838">
    <property type="component" value="Unassembled WGS sequence"/>
</dbReference>
<comment type="caution">
    <text evidence="2">The sequence shown here is derived from an EMBL/GenBank/DDBJ whole genome shotgun (WGS) entry which is preliminary data.</text>
</comment>
<feature type="compositionally biased region" description="Polar residues" evidence="1">
    <location>
        <begin position="141"/>
        <end position="155"/>
    </location>
</feature>
<dbReference type="EMBL" id="CAJNYD010000710">
    <property type="protein sequence ID" value="CAF3291638.1"/>
    <property type="molecule type" value="Genomic_DNA"/>
</dbReference>
<dbReference type="Proteomes" id="UP000663865">
    <property type="component" value="Unassembled WGS sequence"/>
</dbReference>
<dbReference type="Proteomes" id="UP000663833">
    <property type="component" value="Unassembled WGS sequence"/>
</dbReference>
<dbReference type="EMBL" id="CAJNYT010002640">
    <property type="protein sequence ID" value="CAF3482520.1"/>
    <property type="molecule type" value="Genomic_DNA"/>
</dbReference>
<proteinExistence type="predicted"/>
<dbReference type="EMBL" id="CAJOBO010000107">
    <property type="protein sequence ID" value="CAF4131309.1"/>
    <property type="molecule type" value="Genomic_DNA"/>
</dbReference>
<dbReference type="EMBL" id="CAJOBQ010000273">
    <property type="protein sequence ID" value="CAF4313885.1"/>
    <property type="molecule type" value="Genomic_DNA"/>
</dbReference>
<feature type="region of interest" description="Disordered" evidence="1">
    <location>
        <begin position="141"/>
        <end position="183"/>
    </location>
</feature>
<evidence type="ECO:0000313" key="3">
    <source>
        <dbReference type="EMBL" id="CAF3482520.1"/>
    </source>
</evidence>
<name>A0A817SG18_9BILA</name>
<dbReference type="Proteomes" id="UP000663869">
    <property type="component" value="Unassembled WGS sequence"/>
</dbReference>
<evidence type="ECO:0000313" key="8">
    <source>
        <dbReference type="EMBL" id="CAF4537934.1"/>
    </source>
</evidence>
<evidence type="ECO:0000313" key="4">
    <source>
        <dbReference type="EMBL" id="CAF3547573.1"/>
    </source>
</evidence>
<dbReference type="Proteomes" id="UP000663872">
    <property type="component" value="Unassembled WGS sequence"/>
</dbReference>
<dbReference type="EMBL" id="CAJNYV010003258">
    <property type="protein sequence ID" value="CAF3547573.1"/>
    <property type="molecule type" value="Genomic_DNA"/>
</dbReference>
<organism evidence="2 9">
    <name type="scientific">Rotaria socialis</name>
    <dbReference type="NCBI Taxonomy" id="392032"/>
    <lineage>
        <taxon>Eukaryota</taxon>
        <taxon>Metazoa</taxon>
        <taxon>Spiralia</taxon>
        <taxon>Gnathifera</taxon>
        <taxon>Rotifera</taxon>
        <taxon>Eurotatoria</taxon>
        <taxon>Bdelloidea</taxon>
        <taxon>Philodinida</taxon>
        <taxon>Philodinidae</taxon>
        <taxon>Rotaria</taxon>
    </lineage>
</organism>
<evidence type="ECO:0000313" key="7">
    <source>
        <dbReference type="EMBL" id="CAF4313885.1"/>
    </source>
</evidence>